<dbReference type="EMBL" id="SRLO01000166">
    <property type="protein sequence ID" value="TNN70191.1"/>
    <property type="molecule type" value="Genomic_DNA"/>
</dbReference>
<evidence type="ECO:0000313" key="2">
    <source>
        <dbReference type="EMBL" id="TNN70191.1"/>
    </source>
</evidence>
<organism evidence="2 3">
    <name type="scientific">Liparis tanakae</name>
    <name type="common">Tanaka's snailfish</name>
    <dbReference type="NCBI Taxonomy" id="230148"/>
    <lineage>
        <taxon>Eukaryota</taxon>
        <taxon>Metazoa</taxon>
        <taxon>Chordata</taxon>
        <taxon>Craniata</taxon>
        <taxon>Vertebrata</taxon>
        <taxon>Euteleostomi</taxon>
        <taxon>Actinopterygii</taxon>
        <taxon>Neopterygii</taxon>
        <taxon>Teleostei</taxon>
        <taxon>Neoteleostei</taxon>
        <taxon>Acanthomorphata</taxon>
        <taxon>Eupercaria</taxon>
        <taxon>Perciformes</taxon>
        <taxon>Cottioidei</taxon>
        <taxon>Cottales</taxon>
        <taxon>Liparidae</taxon>
        <taxon>Liparis</taxon>
    </lineage>
</organism>
<proteinExistence type="predicted"/>
<name>A0A4Z2HX97_9TELE</name>
<feature type="compositionally biased region" description="Basic and acidic residues" evidence="1">
    <location>
        <begin position="39"/>
        <end position="49"/>
    </location>
</feature>
<comment type="caution">
    <text evidence="2">The sequence shown here is derived from an EMBL/GenBank/DDBJ whole genome shotgun (WGS) entry which is preliminary data.</text>
</comment>
<reference evidence="2 3" key="1">
    <citation type="submission" date="2019-03" db="EMBL/GenBank/DDBJ databases">
        <title>First draft genome of Liparis tanakae, snailfish: a comprehensive survey of snailfish specific genes.</title>
        <authorList>
            <person name="Kim W."/>
            <person name="Song I."/>
            <person name="Jeong J.-H."/>
            <person name="Kim D."/>
            <person name="Kim S."/>
            <person name="Ryu S."/>
            <person name="Song J.Y."/>
            <person name="Lee S.K."/>
        </authorList>
    </citation>
    <scope>NUCLEOTIDE SEQUENCE [LARGE SCALE GENOMIC DNA]</scope>
    <source>
        <tissue evidence="2">Muscle</tissue>
    </source>
</reference>
<accession>A0A4Z2HX97</accession>
<evidence type="ECO:0000256" key="1">
    <source>
        <dbReference type="SAM" id="MobiDB-lite"/>
    </source>
</evidence>
<dbReference type="AlphaFoldDB" id="A0A4Z2HX97"/>
<evidence type="ECO:0000313" key="3">
    <source>
        <dbReference type="Proteomes" id="UP000314294"/>
    </source>
</evidence>
<dbReference type="Proteomes" id="UP000314294">
    <property type="component" value="Unassembled WGS sequence"/>
</dbReference>
<protein>
    <submittedName>
        <fullName evidence="2">Uncharacterized protein</fullName>
    </submittedName>
</protein>
<keyword evidence="3" id="KW-1185">Reference proteome</keyword>
<sequence length="59" mass="6879">MFILHLKRFSSTLLLRPQKLNDPIDVLRELIVTSGQAVKTRDTGFRRDDELDVPQSNRK</sequence>
<gene>
    <name evidence="2" type="ORF">EYF80_019562</name>
</gene>
<feature type="region of interest" description="Disordered" evidence="1">
    <location>
        <begin position="39"/>
        <end position="59"/>
    </location>
</feature>